<evidence type="ECO:0000313" key="2">
    <source>
        <dbReference type="Proteomes" id="UP000030023"/>
    </source>
</evidence>
<keyword evidence="2" id="KW-1185">Reference proteome</keyword>
<gene>
    <name evidence="1" type="ORF">Q757_08225</name>
</gene>
<dbReference type="Proteomes" id="UP000030023">
    <property type="component" value="Unassembled WGS sequence"/>
</dbReference>
<accession>A0ABR4XPP5</accession>
<feature type="non-terminal residue" evidence="1">
    <location>
        <position position="1"/>
    </location>
</feature>
<dbReference type="EMBL" id="AXCV01000453">
    <property type="protein sequence ID" value="KGO25672.1"/>
    <property type="molecule type" value="Genomic_DNA"/>
</dbReference>
<organism evidence="1 2">
    <name type="scientific">Oenococcus alcoholitolerans</name>
    <dbReference type="NCBI Taxonomy" id="931074"/>
    <lineage>
        <taxon>Bacteria</taxon>
        <taxon>Bacillati</taxon>
        <taxon>Bacillota</taxon>
        <taxon>Bacilli</taxon>
        <taxon>Lactobacillales</taxon>
        <taxon>Lactobacillaceae</taxon>
        <taxon>Oenococcus</taxon>
    </lineage>
</organism>
<reference evidence="1 2" key="1">
    <citation type="journal article" date="2014" name="Antonie Van Leeuwenhoek">
        <title>Oenococcus alcoholitolerans sp. nov., a lactic acid bacteria isolated from cachaca and ethanol fermentation processes.</title>
        <authorList>
            <person name="Badotti F."/>
            <person name="Moreira A.P."/>
            <person name="Tonon L.A."/>
            <person name="de Lucena B.T."/>
            <person name="Gomes Fde C."/>
            <person name="Kruger R."/>
            <person name="Thompson C.C."/>
            <person name="de Morais M.A.Jr."/>
            <person name="Rosa C.A."/>
            <person name="Thompson F.L."/>
        </authorList>
    </citation>
    <scope>NUCLEOTIDE SEQUENCE [LARGE SCALE GENOMIC DNA]</scope>
    <source>
        <strain evidence="1 2">UFRJ-M7.2.18</strain>
    </source>
</reference>
<name>A0ABR4XPP5_9LACO</name>
<sequence length="169" mass="19396">DKAQVFQGLTSGDYHVALSDFQHRVTKGGWDGLGIVTEVLDGNFAGRKDFNQFNFDEVSSRGKTIPKNILESRVRIVQKLAYLTGVTLKPTDWNDIDSLVAAFQSQHAIGKDFIMHLTVKENPNNPQYPYKNYDFDKYENSRQHQARLKARQNFLKTMKKMEICPSDHD</sequence>
<comment type="caution">
    <text evidence="1">The sequence shown here is derived from an EMBL/GenBank/DDBJ whole genome shotgun (WGS) entry which is preliminary data.</text>
</comment>
<proteinExistence type="predicted"/>
<evidence type="ECO:0000313" key="1">
    <source>
        <dbReference type="EMBL" id="KGO25672.1"/>
    </source>
</evidence>
<protein>
    <submittedName>
        <fullName evidence="1">Uncharacterized protein</fullName>
    </submittedName>
</protein>